<evidence type="ECO:0000259" key="2">
    <source>
        <dbReference type="Pfam" id="PF12256"/>
    </source>
</evidence>
<dbReference type="InterPro" id="IPR050708">
    <property type="entry name" value="T6SS_VgrG/RHS"/>
</dbReference>
<keyword evidence="4" id="KW-1185">Reference proteome</keyword>
<gene>
    <name evidence="3" type="ORF">PFY00_12810</name>
</gene>
<dbReference type="Pfam" id="PF05593">
    <property type="entry name" value="RHS_repeat"/>
    <property type="match status" value="2"/>
</dbReference>
<feature type="chain" id="PRO_5047491315" description="Insecticide toxin TcdB middle/N-terminal domain-containing protein" evidence="1">
    <location>
        <begin position="20"/>
        <end position="2103"/>
    </location>
</feature>
<keyword evidence="1" id="KW-0732">Signal</keyword>
<dbReference type="NCBIfam" id="TIGR01643">
    <property type="entry name" value="YD_repeat_2x"/>
    <property type="match status" value="2"/>
</dbReference>
<dbReference type="InterPro" id="IPR022045">
    <property type="entry name" value="TcdB_toxin_mid/N"/>
</dbReference>
<dbReference type="InterPro" id="IPR006530">
    <property type="entry name" value="YD"/>
</dbReference>
<dbReference type="RefSeq" id="WP_271432969.1">
    <property type="nucleotide sequence ID" value="NZ_JAQIOY010000004.1"/>
</dbReference>
<dbReference type="Proteomes" id="UP001210720">
    <property type="component" value="Unassembled WGS sequence"/>
</dbReference>
<dbReference type="SUPFAM" id="SSF69318">
    <property type="entry name" value="Integrin alpha N-terminal domain"/>
    <property type="match status" value="1"/>
</dbReference>
<evidence type="ECO:0000313" key="4">
    <source>
        <dbReference type="Proteomes" id="UP001210720"/>
    </source>
</evidence>
<dbReference type="InterPro" id="IPR031325">
    <property type="entry name" value="RHS_repeat"/>
</dbReference>
<accession>A0ABT4XUW6</accession>
<protein>
    <recommendedName>
        <fullName evidence="2">Insecticide toxin TcdB middle/N-terminal domain-containing protein</fullName>
    </recommendedName>
</protein>
<dbReference type="InterPro" id="IPR022385">
    <property type="entry name" value="Rhs_assc_core"/>
</dbReference>
<organism evidence="3 4">
    <name type="scientific">Thalassococcus lentus</name>
    <dbReference type="NCBI Taxonomy" id="1210524"/>
    <lineage>
        <taxon>Bacteria</taxon>
        <taxon>Pseudomonadati</taxon>
        <taxon>Pseudomonadota</taxon>
        <taxon>Alphaproteobacteria</taxon>
        <taxon>Rhodobacterales</taxon>
        <taxon>Roseobacteraceae</taxon>
        <taxon>Thalassococcus</taxon>
    </lineage>
</organism>
<evidence type="ECO:0000313" key="3">
    <source>
        <dbReference type="EMBL" id="MDA7425608.1"/>
    </source>
</evidence>
<proteinExistence type="predicted"/>
<reference evidence="3 4" key="1">
    <citation type="submission" date="2023-01" db="EMBL/GenBank/DDBJ databases">
        <title>Thalassococcus onchidii sp. nov., isolated from a marine invertebrate from the South China Sea.</title>
        <authorList>
            <person name="Xu S."/>
            <person name="Liu Z."/>
            <person name="Xu Y."/>
        </authorList>
    </citation>
    <scope>NUCLEOTIDE SEQUENCE [LARGE SCALE GENOMIC DNA]</scope>
    <source>
        <strain evidence="3 4">KCTC 32084</strain>
    </source>
</reference>
<dbReference type="InterPro" id="IPR028994">
    <property type="entry name" value="Integrin_alpha_N"/>
</dbReference>
<evidence type="ECO:0000256" key="1">
    <source>
        <dbReference type="SAM" id="SignalP"/>
    </source>
</evidence>
<sequence>MRIVSAVILAALAFVYPNSGLTTPDVSTPENNRAKAVKVPDNVGTDGAFTYSIDINVPEFRGLEPVLSLNYNSQARAPRAYDPNLGIGWSLGGLSMIERVSIGGGTPYYDDATQDIFQLDGMELLACGDATAVANGTAYVGAYPEDYKTNRESASCTAGGDFATLRDNYLKITRIGDDTDLDSRFYVYRTDGTRLEYRSVGHLLGETGSSADDWFGPAFQRKWLLTEIRDTQQTPNIVNYSYHIAPRSQGYAARIERIDYVGYAVKFHYGATSYGDIKFATGSQYFETYSRALDTISVHDGTNKVRAYKLGYQNTELTGRLRLRSVSEYGADFSLSGSEVVSGSSLPAWVFGYEAEALAFRMQSINDTYSVSGLPTMTRYPYVHTSLSIGDYDGDGRDELQFNRYSYTDSYGLGYTLPGSRYSFDENGTAQLHLNHVGSNTSAVSDSLGFASSVSLLGSLRRASYLQNTDHHSSFPYAAILEKKSGPSGNDTEEHLQIPMRDAGAGSWMGTLSGNACGFFLGNFDRDFDTEVVRAHPTNDMSNTFDYDGSAYFATGKRNFLEDLCEGFGGFGSIPRAPWRINTSTVDLNGDGKDELLHDGRLFELRDGGNWEKRSIANSPFRWDFNDKENHDIRFGDVNGDGLADGVLHDRNNDNICVFLSTGDGYLPPDCTWGASIPATERDLKREKDGIRSAIVDVNGDGLADYIAHAGFKSRDDHERQIAGAAWLYLSNGREFVPVVNGGGYHISRFLGVGDFDGDGQMDLVSQGGGAQNGAAVFFDDTALPNLMTRVQNPSNSTSEITYWPTTRFANNDIPSVSQVVREITNKNGLGLAWQDRTTKFEYENGKYDFDLRKSLGFGKVTATLPKLWNEVSNPTLVTIYENDQWATRGRVKSQKFDYDDQTYRETLNDWAVNPGWSGATNEARPFRVVKTKARERELWGENFVETITDYEYSLYNKPVRIYARGIGGSAGADVDDVTTHFGYRVNTGKYLIKPFRKIVVQGPNLDWNNRGNWLSSEFYSYDGNISPWDNPTKGNVTKIELWNGKLSSDARRIEAQSGYDDRGNVIWEQNGRGADTRTNYSFDSAKHLFPVSETNALGHQTTTSWNAACQAPSTITDPNGLVTSIAHDAFCREYRKDYPNGQLERTFYRNLGTAAQNVRTQTRSASNIAGQKWHLVDSYFNGFGEVYREARSGNADNDWIVTLRSFTQRGHLDWESIPGTWQAYGAVHDIPTDERKQLKYDPLGRVVRTTHADGNYVKAVYESKQRSHSGQLAIFPQVTSLGEDCHDNDASTICDEVIYVKDASGNTIITDRPDWLVTDVDASNIWRSVRYLWDGLGRLTGVTDASGKSWSFTYNAFGDRVAANDPGLGNWTLEYDAAHNLTRQIDAKGQVIEFAYDDLNRQTLKRVTGPNLDRHDTLYNYDWQRAGFYNIGKLVQSVAWTSGDLDGDGESDGNYHVITRDYNSAGLVAEESHRIDGASGPTYALQTRYRLTGDILRTKLPYIPGSTAVKWSGDYQYDSASRVTSFGSYVTAVAYNLWDQPTHVDYGSSATSAYAYQSKRGWVTQIDSYGNNTSGVRARLGFTHYTRSASGRVMRQNTQRPTGRFDYQYDYAGRLLSATNFGGQAQFDQTFTYDRSGSMRSNSQVGTYAYHSNKLAPHSITHNGQTQTLTYDANGNMKNGLDGKEMTYDGENRPFSVTYQGVTTSYVYGADGKRLKRIDDAGTGQQSVTVYFGPVEIRNFGEGQDEVILTYPHPDVRIEHTKTGGVLTEKVSYLHRDQLQSVRLITGADAQRDSRATYKPFGVQVNQIFDVASPTEDKGFIGERFDAGAGLQYLNARYYDPELGLFLQPDWFEVTEPGVGTNRYAYSANDPINRYDPLGNAWIDEGWDALFGEGSFDRTFGEGSAQALDDTADAIGRANGAVLDALDYYGPSIDASTAGTMGKPVKMLAGTARLGIRVGNFLRGTRAKKPSGDLTPIHGVGANIPAPTGFKAVKDAKGNIFYESPQGLIYGPDKKFGNRVDHVMAHTVPDPSKPKHSVFRTKTQDGVLATVDEAWASRGSHVPGDPGAFVVPMGRQVGTMGETSIRIVVRPNSSMIITAYPY</sequence>
<comment type="caution">
    <text evidence="3">The sequence shown here is derived from an EMBL/GenBank/DDBJ whole genome shotgun (WGS) entry which is preliminary data.</text>
</comment>
<dbReference type="NCBIfam" id="TIGR03696">
    <property type="entry name" value="Rhs_assc_core"/>
    <property type="match status" value="1"/>
</dbReference>
<name>A0ABT4XUW6_9RHOB</name>
<dbReference type="Gene3D" id="2.180.10.10">
    <property type="entry name" value="RHS repeat-associated core"/>
    <property type="match status" value="3"/>
</dbReference>
<feature type="domain" description="Insecticide toxin TcdB middle/N-terminal" evidence="2">
    <location>
        <begin position="753"/>
        <end position="866"/>
    </location>
</feature>
<dbReference type="EMBL" id="JAQIOY010000004">
    <property type="protein sequence ID" value="MDA7425608.1"/>
    <property type="molecule type" value="Genomic_DNA"/>
</dbReference>
<feature type="signal peptide" evidence="1">
    <location>
        <begin position="1"/>
        <end position="19"/>
    </location>
</feature>
<dbReference type="Pfam" id="PF12256">
    <property type="entry name" value="TcdB_toxin_midN"/>
    <property type="match status" value="1"/>
</dbReference>
<dbReference type="PANTHER" id="PTHR32305">
    <property type="match status" value="1"/>
</dbReference>
<dbReference type="PANTHER" id="PTHR32305:SF15">
    <property type="entry name" value="PROTEIN RHSA-RELATED"/>
    <property type="match status" value="1"/>
</dbReference>